<evidence type="ECO:0000313" key="2">
    <source>
        <dbReference type="Proteomes" id="UP000887116"/>
    </source>
</evidence>
<organism evidence="1 2">
    <name type="scientific">Trichonephila clavata</name>
    <name type="common">Joro spider</name>
    <name type="synonym">Nephila clavata</name>
    <dbReference type="NCBI Taxonomy" id="2740835"/>
    <lineage>
        <taxon>Eukaryota</taxon>
        <taxon>Metazoa</taxon>
        <taxon>Ecdysozoa</taxon>
        <taxon>Arthropoda</taxon>
        <taxon>Chelicerata</taxon>
        <taxon>Arachnida</taxon>
        <taxon>Araneae</taxon>
        <taxon>Araneomorphae</taxon>
        <taxon>Entelegynae</taxon>
        <taxon>Araneoidea</taxon>
        <taxon>Nephilidae</taxon>
        <taxon>Trichonephila</taxon>
    </lineage>
</organism>
<dbReference type="AlphaFoldDB" id="A0A8X6HB12"/>
<name>A0A8X6HB12_TRICU</name>
<reference evidence="1" key="1">
    <citation type="submission" date="2020-07" db="EMBL/GenBank/DDBJ databases">
        <title>Multicomponent nature underlies the extraordinary mechanical properties of spider dragline silk.</title>
        <authorList>
            <person name="Kono N."/>
            <person name="Nakamura H."/>
            <person name="Mori M."/>
            <person name="Yoshida Y."/>
            <person name="Ohtoshi R."/>
            <person name="Malay A.D."/>
            <person name="Moran D.A.P."/>
            <person name="Tomita M."/>
            <person name="Numata K."/>
            <person name="Arakawa K."/>
        </authorList>
    </citation>
    <scope>NUCLEOTIDE SEQUENCE</scope>
</reference>
<keyword evidence="2" id="KW-1185">Reference proteome</keyword>
<gene>
    <name evidence="1" type="ORF">TNCT_405321</name>
</gene>
<comment type="caution">
    <text evidence="1">The sequence shown here is derived from an EMBL/GenBank/DDBJ whole genome shotgun (WGS) entry which is preliminary data.</text>
</comment>
<proteinExistence type="predicted"/>
<protein>
    <submittedName>
        <fullName evidence="1">Uncharacterized protein</fullName>
    </submittedName>
</protein>
<sequence>MEEQTDTDRTNMRSPKILKTHLNTEVTKEGNAPECFQKYGLERFKGTGEEEEDIKKYKALKEYMETLSTEDQKNIKTCFHETGRMAAKKMEQQMSTECVKELKQLGKKWGKLE</sequence>
<evidence type="ECO:0000313" key="1">
    <source>
        <dbReference type="EMBL" id="GFQ70562.1"/>
    </source>
</evidence>
<dbReference type="Proteomes" id="UP000887116">
    <property type="component" value="Unassembled WGS sequence"/>
</dbReference>
<dbReference type="EMBL" id="BMAO01030823">
    <property type="protein sequence ID" value="GFQ70562.1"/>
    <property type="molecule type" value="Genomic_DNA"/>
</dbReference>
<accession>A0A8X6HB12</accession>